<organism evidence="1 2">
    <name type="scientific">Datura stramonium</name>
    <name type="common">Jimsonweed</name>
    <name type="synonym">Common thornapple</name>
    <dbReference type="NCBI Taxonomy" id="4076"/>
    <lineage>
        <taxon>Eukaryota</taxon>
        <taxon>Viridiplantae</taxon>
        <taxon>Streptophyta</taxon>
        <taxon>Embryophyta</taxon>
        <taxon>Tracheophyta</taxon>
        <taxon>Spermatophyta</taxon>
        <taxon>Magnoliopsida</taxon>
        <taxon>eudicotyledons</taxon>
        <taxon>Gunneridae</taxon>
        <taxon>Pentapetalae</taxon>
        <taxon>asterids</taxon>
        <taxon>lamiids</taxon>
        <taxon>Solanales</taxon>
        <taxon>Solanaceae</taxon>
        <taxon>Solanoideae</taxon>
        <taxon>Datureae</taxon>
        <taxon>Datura</taxon>
    </lineage>
</organism>
<evidence type="ECO:0000313" key="2">
    <source>
        <dbReference type="Proteomes" id="UP000823775"/>
    </source>
</evidence>
<keyword evidence="2" id="KW-1185">Reference proteome</keyword>
<dbReference type="EMBL" id="JACEIK010014400">
    <property type="protein sequence ID" value="MCE3216840.1"/>
    <property type="molecule type" value="Genomic_DNA"/>
</dbReference>
<name>A0ABS8WXW9_DATST</name>
<evidence type="ECO:0000313" key="1">
    <source>
        <dbReference type="EMBL" id="MCE3216840.1"/>
    </source>
</evidence>
<comment type="caution">
    <text evidence="1">The sequence shown here is derived from an EMBL/GenBank/DDBJ whole genome shotgun (WGS) entry which is preliminary data.</text>
</comment>
<reference evidence="1 2" key="1">
    <citation type="journal article" date="2021" name="BMC Genomics">
        <title>Datura genome reveals duplications of psychoactive alkaloid biosynthetic genes and high mutation rate following tissue culture.</title>
        <authorList>
            <person name="Rajewski A."/>
            <person name="Carter-House D."/>
            <person name="Stajich J."/>
            <person name="Litt A."/>
        </authorList>
    </citation>
    <scope>NUCLEOTIDE SEQUENCE [LARGE SCALE GENOMIC DNA]</scope>
    <source>
        <strain evidence="1">AR-01</strain>
    </source>
</reference>
<feature type="non-terminal residue" evidence="1">
    <location>
        <position position="81"/>
    </location>
</feature>
<proteinExistence type="predicted"/>
<sequence>MFFPMIDWSTSFLRGLAKCQWNADPIYSWLQATNWIPLYIGGSWIVTGDSPLCYQRNLCLLNLLLCIGEPVAVRGYYPVAR</sequence>
<accession>A0ABS8WXW9</accession>
<gene>
    <name evidence="1" type="ORF">HAX54_008441</name>
</gene>
<protein>
    <submittedName>
        <fullName evidence="1">Uncharacterized protein</fullName>
    </submittedName>
</protein>
<dbReference type="Proteomes" id="UP000823775">
    <property type="component" value="Unassembled WGS sequence"/>
</dbReference>